<dbReference type="Proteomes" id="UP000008064">
    <property type="component" value="Unassembled WGS sequence"/>
</dbReference>
<organism>
    <name type="scientific">Serpula lacrymans var. lacrymans (strain S7.9)</name>
    <name type="common">Dry rot fungus</name>
    <dbReference type="NCBI Taxonomy" id="578457"/>
    <lineage>
        <taxon>Eukaryota</taxon>
        <taxon>Fungi</taxon>
        <taxon>Dikarya</taxon>
        <taxon>Basidiomycota</taxon>
        <taxon>Agaricomycotina</taxon>
        <taxon>Agaricomycetes</taxon>
        <taxon>Agaricomycetidae</taxon>
        <taxon>Boletales</taxon>
        <taxon>Coniophorineae</taxon>
        <taxon>Serpulaceae</taxon>
        <taxon>Serpula</taxon>
    </lineage>
</organism>
<proteinExistence type="predicted"/>
<dbReference type="GeneID" id="18814178"/>
<dbReference type="AlphaFoldDB" id="F8NGI7"/>
<dbReference type="EMBL" id="GL945429">
    <property type="protein sequence ID" value="EGO29374.1"/>
    <property type="molecule type" value="Genomic_DNA"/>
</dbReference>
<accession>F8NGI7</accession>
<dbReference type="KEGG" id="sla:SERLADRAFT_433364"/>
<dbReference type="RefSeq" id="XP_007313616.1">
    <property type="nucleotide sequence ID" value="XM_007313554.1"/>
</dbReference>
<protein>
    <submittedName>
        <fullName evidence="1">Uncharacterized protein</fullName>
    </submittedName>
</protein>
<name>F8NGI7_SERL9</name>
<sequence>MAHHVNHYDPQIVKKEKISDARRARIDACIAHDSRLPTIHIYFGTLGESHLDVSEERIERTSLQEVHGLISMNDARRAQGLAKTDAQLGLMITIVIPFAATSPYGTDITDDSP</sequence>
<dbReference type="HOGENOM" id="CLU_2135065_0_0_1"/>
<evidence type="ECO:0000313" key="1">
    <source>
        <dbReference type="EMBL" id="EGO29374.1"/>
    </source>
</evidence>
<gene>
    <name evidence="1" type="ORF">SERLADRAFT_433364</name>
</gene>
<reference evidence="1" key="1">
    <citation type="submission" date="2011-04" db="EMBL/GenBank/DDBJ databases">
        <title>Evolution of plant cell wall degrading machinery underlies the functional diversity of forest fungi.</title>
        <authorList>
            <consortium name="US DOE Joint Genome Institute (JGI-PGF)"/>
            <person name="Eastwood D.C."/>
            <person name="Floudas D."/>
            <person name="Binder M."/>
            <person name="Majcherczyk A."/>
            <person name="Schneider P."/>
            <person name="Aerts A."/>
            <person name="Asiegbu F.O."/>
            <person name="Baker S.E."/>
            <person name="Barry K."/>
            <person name="Bendiksby M."/>
            <person name="Blumentritt M."/>
            <person name="Coutinho P.M."/>
            <person name="Cullen D."/>
            <person name="Cullen D."/>
            <person name="Gathman A."/>
            <person name="Goodell B."/>
            <person name="Henrissat B."/>
            <person name="Ihrmark K."/>
            <person name="Kauserud H."/>
            <person name="Kohler A."/>
            <person name="LaButti K."/>
            <person name="Lapidus A."/>
            <person name="Lavin J.L."/>
            <person name="Lee Y.-H."/>
            <person name="Lindquist E."/>
            <person name="Lilly W."/>
            <person name="Lucas S."/>
            <person name="Morin E."/>
            <person name="Murat C."/>
            <person name="Oguiza J.A."/>
            <person name="Park J."/>
            <person name="Pisabarro A.G."/>
            <person name="Riley R."/>
            <person name="Rosling A."/>
            <person name="Salamov A."/>
            <person name="Schmidt O."/>
            <person name="Schmutz J."/>
            <person name="Skrede I."/>
            <person name="Stenlid J."/>
            <person name="Wiebenga A."/>
            <person name="Xie X."/>
            <person name="Kues U."/>
            <person name="Hibbett D.S."/>
            <person name="Hoffmeister D."/>
            <person name="Hogberg N."/>
            <person name="Martin F."/>
            <person name="Grigoriev I.V."/>
            <person name="Watkinson S.C."/>
        </authorList>
    </citation>
    <scope>NUCLEOTIDE SEQUENCE</scope>
    <source>
        <strain evidence="1">S7.9</strain>
    </source>
</reference>